<dbReference type="RefSeq" id="XP_025494848.1">
    <property type="nucleotide sequence ID" value="XM_025636852.1"/>
</dbReference>
<dbReference type="EMBL" id="KZ821683">
    <property type="protein sequence ID" value="PYH84648.1"/>
    <property type="molecule type" value="Genomic_DNA"/>
</dbReference>
<dbReference type="OrthoDB" id="5596991at2759"/>
<reference evidence="1 2" key="1">
    <citation type="submission" date="2016-12" db="EMBL/GenBank/DDBJ databases">
        <title>The genomes of Aspergillus section Nigri reveals drivers in fungal speciation.</title>
        <authorList>
            <consortium name="DOE Joint Genome Institute"/>
            <person name="Vesth T.C."/>
            <person name="Nybo J."/>
            <person name="Theobald S."/>
            <person name="Brandl J."/>
            <person name="Frisvad J.C."/>
            <person name="Nielsen K.F."/>
            <person name="Lyhne E.K."/>
            <person name="Kogle M.E."/>
            <person name="Kuo A."/>
            <person name="Riley R."/>
            <person name="Clum A."/>
            <person name="Nolan M."/>
            <person name="Lipzen A."/>
            <person name="Salamov A."/>
            <person name="Henrissat B."/>
            <person name="Wiebenga A."/>
            <person name="De Vries R.P."/>
            <person name="Grigoriev I.V."/>
            <person name="Mortensen U.H."/>
            <person name="Andersen M.R."/>
            <person name="Baker S.E."/>
        </authorList>
    </citation>
    <scope>NUCLEOTIDE SEQUENCE [LARGE SCALE GENOMIC DNA]</scope>
    <source>
        <strain evidence="1 2">CBS 121591</strain>
    </source>
</reference>
<keyword evidence="2" id="KW-1185">Reference proteome</keyword>
<organism evidence="1 2">
    <name type="scientific">Aspergillus uvarum CBS 121591</name>
    <dbReference type="NCBI Taxonomy" id="1448315"/>
    <lineage>
        <taxon>Eukaryota</taxon>
        <taxon>Fungi</taxon>
        <taxon>Dikarya</taxon>
        <taxon>Ascomycota</taxon>
        <taxon>Pezizomycotina</taxon>
        <taxon>Eurotiomycetes</taxon>
        <taxon>Eurotiomycetidae</taxon>
        <taxon>Eurotiales</taxon>
        <taxon>Aspergillaceae</taxon>
        <taxon>Aspergillus</taxon>
        <taxon>Aspergillus subgen. Circumdati</taxon>
    </lineage>
</organism>
<evidence type="ECO:0000313" key="2">
    <source>
        <dbReference type="Proteomes" id="UP000248340"/>
    </source>
</evidence>
<proteinExistence type="predicted"/>
<dbReference type="STRING" id="1448315.A0A319D9I4"/>
<gene>
    <name evidence="1" type="ORF">BO82DRAFT_362391</name>
</gene>
<dbReference type="VEuPathDB" id="FungiDB:BO82DRAFT_362391"/>
<dbReference type="GeneID" id="37139593"/>
<protein>
    <submittedName>
        <fullName evidence="1">Uncharacterized protein</fullName>
    </submittedName>
</protein>
<accession>A0A319D9I4</accession>
<dbReference type="AlphaFoldDB" id="A0A319D9I4"/>
<dbReference type="Proteomes" id="UP000248340">
    <property type="component" value="Unassembled WGS sequence"/>
</dbReference>
<evidence type="ECO:0000313" key="1">
    <source>
        <dbReference type="EMBL" id="PYH84648.1"/>
    </source>
</evidence>
<sequence>MAEFRVNRGCVRPLSPNYWARELTVRRRPAYRIIPTELEGCLPQEILNHGRAGVAGLTKTSSQLIKEGGGLPHLLLFTVTGLVDAVLTLDDIELLVACLFSAPDVAKYWSQQINSHATFVSHIPPSMLLGPASATD</sequence>
<name>A0A319D9I4_9EURO</name>